<evidence type="ECO:0000256" key="3">
    <source>
        <dbReference type="ARBA" id="ARBA00004887"/>
    </source>
</evidence>
<evidence type="ECO:0000313" key="12">
    <source>
        <dbReference type="EMBL" id="HHM67405.1"/>
    </source>
</evidence>
<evidence type="ECO:0000259" key="11">
    <source>
        <dbReference type="PROSITE" id="PS51177"/>
    </source>
</evidence>
<dbReference type="PANTHER" id="PTHR21098:SF12">
    <property type="entry name" value="RIBOFLAVIN SYNTHASE"/>
    <property type="match status" value="1"/>
</dbReference>
<evidence type="ECO:0000256" key="2">
    <source>
        <dbReference type="ARBA" id="ARBA00002803"/>
    </source>
</evidence>
<evidence type="ECO:0000256" key="9">
    <source>
        <dbReference type="NCBIfam" id="TIGR00187"/>
    </source>
</evidence>
<comment type="catalytic activity">
    <reaction evidence="1">
        <text>2 6,7-dimethyl-8-(1-D-ribityl)lumazine + H(+) = 5-amino-6-(D-ribitylamino)uracil + riboflavin</text>
        <dbReference type="Rhea" id="RHEA:20772"/>
        <dbReference type="ChEBI" id="CHEBI:15378"/>
        <dbReference type="ChEBI" id="CHEBI:15934"/>
        <dbReference type="ChEBI" id="CHEBI:57986"/>
        <dbReference type="ChEBI" id="CHEBI:58201"/>
        <dbReference type="EC" id="2.5.1.9"/>
    </reaction>
</comment>
<keyword evidence="8" id="KW-0677">Repeat</keyword>
<gene>
    <name evidence="12" type="ORF">ENM28_01555</name>
</gene>
<evidence type="ECO:0000256" key="5">
    <source>
        <dbReference type="ARBA" id="ARBA00013950"/>
    </source>
</evidence>
<dbReference type="EC" id="2.5.1.9" evidence="4 9"/>
<dbReference type="InterPro" id="IPR026017">
    <property type="entry name" value="Lumazine-bd_dom"/>
</dbReference>
<name>A0A7C5VEV7_9DEIN</name>
<evidence type="ECO:0000256" key="7">
    <source>
        <dbReference type="ARBA" id="ARBA00022679"/>
    </source>
</evidence>
<comment type="pathway">
    <text evidence="3">Cofactor biosynthesis; riboflavin biosynthesis; riboflavin from 2-hydroxy-3-oxobutyl phosphate and 5-amino-6-(D-ribitylamino)uracil: step 2/2.</text>
</comment>
<feature type="domain" description="Lumazine-binding" evidence="11">
    <location>
        <begin position="95"/>
        <end position="191"/>
    </location>
</feature>
<dbReference type="InterPro" id="IPR001783">
    <property type="entry name" value="Lumazine-bd"/>
</dbReference>
<sequence length="200" mass="21360">MFTGLVEETGEIVRVEEGPFLRVRIAAKRVLADLKVGDSVAVDGACLTAVEVDGEGFWVELAKETLARTAPTWLPGHCPNLERALRVGDRLGGHFVTGHVDGVAELVAIEEAPGARNYFFRPPKGYARYIAEKGSVALNGVSLTVAGLEGEVFFVTLIPHTLEVTNLGCLSPGDGVNLEVDLIARYLERLLEGGVHGRAG</sequence>
<feature type="domain" description="Lumazine-binding" evidence="11">
    <location>
        <begin position="1"/>
        <end position="94"/>
    </location>
</feature>
<dbReference type="InterPro" id="IPR023366">
    <property type="entry name" value="ATP_synth_asu-like_sf"/>
</dbReference>
<dbReference type="GO" id="GO:0009231">
    <property type="term" value="P:riboflavin biosynthetic process"/>
    <property type="evidence" value="ECO:0007669"/>
    <property type="project" value="UniProtKB-KW"/>
</dbReference>
<feature type="repeat" description="Lumazine-binding" evidence="10">
    <location>
        <begin position="95"/>
        <end position="191"/>
    </location>
</feature>
<dbReference type="PANTHER" id="PTHR21098">
    <property type="entry name" value="RIBOFLAVIN SYNTHASE ALPHA CHAIN"/>
    <property type="match status" value="1"/>
</dbReference>
<dbReference type="FunFam" id="2.40.30.20:FF:000004">
    <property type="entry name" value="Riboflavin synthase, alpha subunit"/>
    <property type="match status" value="1"/>
</dbReference>
<reference evidence="12" key="1">
    <citation type="journal article" date="2020" name="mSystems">
        <title>Genome- and Community-Level Interaction Insights into Carbon Utilization and Element Cycling Functions of Hydrothermarchaeota in Hydrothermal Sediment.</title>
        <authorList>
            <person name="Zhou Z."/>
            <person name="Liu Y."/>
            <person name="Xu W."/>
            <person name="Pan J."/>
            <person name="Luo Z.H."/>
            <person name="Li M."/>
        </authorList>
    </citation>
    <scope>NUCLEOTIDE SEQUENCE [LARGE SCALE GENOMIC DNA]</scope>
    <source>
        <strain evidence="12">SpSt-1071</strain>
    </source>
</reference>
<dbReference type="PROSITE" id="PS51177">
    <property type="entry name" value="LUMAZINE_BIND"/>
    <property type="match status" value="2"/>
</dbReference>
<dbReference type="InterPro" id="IPR017938">
    <property type="entry name" value="Riboflavin_synthase-like_b-brl"/>
</dbReference>
<evidence type="ECO:0000256" key="4">
    <source>
        <dbReference type="ARBA" id="ARBA00012827"/>
    </source>
</evidence>
<dbReference type="CDD" id="cd00402">
    <property type="entry name" value="Riboflavin_synthase_like"/>
    <property type="match status" value="1"/>
</dbReference>
<evidence type="ECO:0000256" key="1">
    <source>
        <dbReference type="ARBA" id="ARBA00000968"/>
    </source>
</evidence>
<dbReference type="NCBIfam" id="NF006767">
    <property type="entry name" value="PRK09289.1"/>
    <property type="match status" value="1"/>
</dbReference>
<proteinExistence type="predicted"/>
<comment type="function">
    <text evidence="2">Catalyzes the dismutation of two molecules of 6,7-dimethyl-8-ribityllumazine, resulting in the formation of riboflavin and 5-amino-6-(D-ribitylamino)uracil.</text>
</comment>
<accession>A0A7C5VEV7</accession>
<dbReference type="Gene3D" id="2.40.30.20">
    <property type="match status" value="2"/>
</dbReference>
<comment type="caution">
    <text evidence="12">The sequence shown here is derived from an EMBL/GenBank/DDBJ whole genome shotgun (WGS) entry which is preliminary data.</text>
</comment>
<dbReference type="PIRSF" id="PIRSF000498">
    <property type="entry name" value="Riboflavin_syn_A"/>
    <property type="match status" value="1"/>
</dbReference>
<organism evidence="12">
    <name type="scientific">Thermus caliditerrae</name>
    <dbReference type="NCBI Taxonomy" id="1330700"/>
    <lineage>
        <taxon>Bacteria</taxon>
        <taxon>Thermotogati</taxon>
        <taxon>Deinococcota</taxon>
        <taxon>Deinococci</taxon>
        <taxon>Thermales</taxon>
        <taxon>Thermaceae</taxon>
        <taxon>Thermus</taxon>
    </lineage>
</organism>
<evidence type="ECO:0000256" key="8">
    <source>
        <dbReference type="ARBA" id="ARBA00022737"/>
    </source>
</evidence>
<dbReference type="AlphaFoldDB" id="A0A7C5VEV7"/>
<keyword evidence="6" id="KW-0686">Riboflavin biosynthesis</keyword>
<evidence type="ECO:0000256" key="6">
    <source>
        <dbReference type="ARBA" id="ARBA00022619"/>
    </source>
</evidence>
<dbReference type="GO" id="GO:0004746">
    <property type="term" value="F:riboflavin synthase activity"/>
    <property type="evidence" value="ECO:0007669"/>
    <property type="project" value="UniProtKB-UniRule"/>
</dbReference>
<dbReference type="SUPFAM" id="SSF63380">
    <property type="entry name" value="Riboflavin synthase domain-like"/>
    <property type="match status" value="2"/>
</dbReference>
<dbReference type="EMBL" id="DRXE01000058">
    <property type="protein sequence ID" value="HHM67405.1"/>
    <property type="molecule type" value="Genomic_DNA"/>
</dbReference>
<evidence type="ECO:0000256" key="10">
    <source>
        <dbReference type="PROSITE-ProRule" id="PRU00524"/>
    </source>
</evidence>
<dbReference type="NCBIfam" id="TIGR00187">
    <property type="entry name" value="ribE"/>
    <property type="match status" value="1"/>
</dbReference>
<protein>
    <recommendedName>
        <fullName evidence="5 9">Riboflavin synthase</fullName>
        <ecNumber evidence="4 9">2.5.1.9</ecNumber>
    </recommendedName>
</protein>
<keyword evidence="7 12" id="KW-0808">Transferase</keyword>
<dbReference type="Pfam" id="PF00677">
    <property type="entry name" value="Lum_binding"/>
    <property type="match status" value="2"/>
</dbReference>
<feature type="repeat" description="Lumazine-binding" evidence="10">
    <location>
        <begin position="1"/>
        <end position="94"/>
    </location>
</feature>